<dbReference type="GO" id="GO:0000455">
    <property type="term" value="P:enzyme-directed rRNA pseudouridine synthesis"/>
    <property type="evidence" value="ECO:0007669"/>
    <property type="project" value="UniProtKB-ARBA"/>
</dbReference>
<dbReference type="InterPro" id="IPR006145">
    <property type="entry name" value="PsdUridine_synth_RsuA/RluA"/>
</dbReference>
<dbReference type="SUPFAM" id="SSF55174">
    <property type="entry name" value="Alpha-L RNA-binding motif"/>
    <property type="match status" value="1"/>
</dbReference>
<dbReference type="Pfam" id="PF00849">
    <property type="entry name" value="PseudoU_synth_2"/>
    <property type="match status" value="1"/>
</dbReference>
<dbReference type="Gene3D" id="3.30.70.1560">
    <property type="entry name" value="Alpha-L RNA-binding motif"/>
    <property type="match status" value="1"/>
</dbReference>
<dbReference type="Proteomes" id="UP000007719">
    <property type="component" value="Chromosome"/>
</dbReference>
<protein>
    <submittedName>
        <fullName evidence="6">Pseudouridine synthase</fullName>
    </submittedName>
</protein>
<evidence type="ECO:0000313" key="6">
    <source>
        <dbReference type="EMBL" id="ACK42740.1"/>
    </source>
</evidence>
<dbReference type="PANTHER" id="PTHR47683:SF2">
    <property type="entry name" value="RNA-BINDING S4 DOMAIN-CONTAINING PROTEIN"/>
    <property type="match status" value="1"/>
</dbReference>
<dbReference type="EMBL" id="CP001251">
    <property type="protein sequence ID" value="ACK42740.1"/>
    <property type="molecule type" value="Genomic_DNA"/>
</dbReference>
<evidence type="ECO:0000256" key="2">
    <source>
        <dbReference type="ARBA" id="ARBA00022884"/>
    </source>
</evidence>
<dbReference type="FunCoup" id="B8E103">
    <property type="interactions" value="348"/>
</dbReference>
<proteinExistence type="inferred from homology"/>
<dbReference type="GO" id="GO:0005829">
    <property type="term" value="C:cytosol"/>
    <property type="evidence" value="ECO:0007669"/>
    <property type="project" value="UniProtKB-ARBA"/>
</dbReference>
<dbReference type="SMART" id="SM00363">
    <property type="entry name" value="S4"/>
    <property type="match status" value="1"/>
</dbReference>
<dbReference type="InterPro" id="IPR042092">
    <property type="entry name" value="PsdUridine_s_RsuA/RluB/E/F_cat"/>
</dbReference>
<dbReference type="InterPro" id="IPR036986">
    <property type="entry name" value="S4_RNA-bd_sf"/>
</dbReference>
<dbReference type="GO" id="GO:0003723">
    <property type="term" value="F:RNA binding"/>
    <property type="evidence" value="ECO:0007669"/>
    <property type="project" value="UniProtKB-KW"/>
</dbReference>
<dbReference type="CDD" id="cd00165">
    <property type="entry name" value="S4"/>
    <property type="match status" value="1"/>
</dbReference>
<dbReference type="Pfam" id="PF01479">
    <property type="entry name" value="S4"/>
    <property type="match status" value="1"/>
</dbReference>
<dbReference type="InterPro" id="IPR050343">
    <property type="entry name" value="RsuA_PseudoU_synthase"/>
</dbReference>
<dbReference type="InterPro" id="IPR020094">
    <property type="entry name" value="TruA/RsuA/RluB/E/F_N"/>
</dbReference>
<dbReference type="EnsemblBacteria" id="ACK42740">
    <property type="protein sequence ID" value="ACK42740"/>
    <property type="gene ID" value="Dtur_1466"/>
</dbReference>
<feature type="domain" description="RNA-binding S4" evidence="5">
    <location>
        <begin position="3"/>
        <end position="66"/>
    </location>
</feature>
<reference evidence="7" key="1">
    <citation type="journal article" date="2016" name="Front. Microbiol.">
        <title>The complete genome sequence of hyperthermophile Dictyoglomus turgidum DSM 6724 reveals a specialized carbohydrate fermentor.</title>
        <authorList>
            <person name="Brumm P.J."/>
            <person name="Gowda K."/>
            <person name="Robb F.T."/>
            <person name="Mead D.A."/>
        </authorList>
    </citation>
    <scope>NUCLEOTIDE SEQUENCE [LARGE SCALE GENOMIC DNA]</scope>
    <source>
        <strain evidence="7">DSM 6724 / Z-1310</strain>
    </source>
</reference>
<dbReference type="CDD" id="cd02870">
    <property type="entry name" value="PseudoU_synth_RsuA_like"/>
    <property type="match status" value="1"/>
</dbReference>
<dbReference type="STRING" id="515635.Dtur_1466"/>
<evidence type="ECO:0000256" key="1">
    <source>
        <dbReference type="ARBA" id="ARBA00008348"/>
    </source>
</evidence>
<dbReference type="HOGENOM" id="CLU_024979_1_2_0"/>
<evidence type="ECO:0000259" key="5">
    <source>
        <dbReference type="SMART" id="SM00363"/>
    </source>
</evidence>
<dbReference type="FunFam" id="3.30.70.1560:FF:000001">
    <property type="entry name" value="Pseudouridine synthase"/>
    <property type="match status" value="1"/>
</dbReference>
<dbReference type="PANTHER" id="PTHR47683">
    <property type="entry name" value="PSEUDOURIDINE SYNTHASE FAMILY PROTEIN-RELATED"/>
    <property type="match status" value="1"/>
</dbReference>
<keyword evidence="3" id="KW-0413">Isomerase</keyword>
<dbReference type="Gene3D" id="3.10.290.10">
    <property type="entry name" value="RNA-binding S4 domain"/>
    <property type="match status" value="1"/>
</dbReference>
<sequence length="241" mass="28117">MMERLQKFISRSGVTSRRKAEELILEGRVKVNGKVIRTLGVKIDPEKDVVEVDNKIIKPEKKLYIALYKPVGYLSSLYDPFGRRTIKDLLKDKLSSRVYPVGRLDFDSEGLLLCTNDGEIANFVIHPRYKIPKIYEVLVNGIPKEEELKKFREGVILEEGKTLPAEFEVVWKNSKTKRSLLKVVLYQGWKRQIRRMLALFGYEVLKLKRIQIGEIRLGNLKPGEFRFLNDEEIKWLKSLRP</sequence>
<dbReference type="AlphaFoldDB" id="B8E103"/>
<dbReference type="InParanoid" id="B8E103"/>
<dbReference type="Gene3D" id="3.30.70.580">
    <property type="entry name" value="Pseudouridine synthase I, catalytic domain, N-terminal subdomain"/>
    <property type="match status" value="1"/>
</dbReference>
<dbReference type="eggNOG" id="COG1187">
    <property type="taxonomic scope" value="Bacteria"/>
</dbReference>
<dbReference type="NCBIfam" id="TIGR00093">
    <property type="entry name" value="pseudouridine synthase"/>
    <property type="match status" value="1"/>
</dbReference>
<dbReference type="FunFam" id="3.10.290.10:FF:000003">
    <property type="entry name" value="Pseudouridine synthase"/>
    <property type="match status" value="1"/>
</dbReference>
<accession>B8E103</accession>
<dbReference type="SUPFAM" id="SSF55120">
    <property type="entry name" value="Pseudouridine synthase"/>
    <property type="match status" value="1"/>
</dbReference>
<gene>
    <name evidence="6" type="ordered locus">Dtur_1466</name>
</gene>
<evidence type="ECO:0000313" key="7">
    <source>
        <dbReference type="Proteomes" id="UP000007719"/>
    </source>
</evidence>
<dbReference type="InterPro" id="IPR002942">
    <property type="entry name" value="S4_RNA-bd"/>
</dbReference>
<organism evidence="6 7">
    <name type="scientific">Dictyoglomus turgidum (strain DSM 6724 / Z-1310)</name>
    <dbReference type="NCBI Taxonomy" id="515635"/>
    <lineage>
        <taxon>Bacteria</taxon>
        <taxon>Pseudomonadati</taxon>
        <taxon>Dictyoglomota</taxon>
        <taxon>Dictyoglomia</taxon>
        <taxon>Dictyoglomales</taxon>
        <taxon>Dictyoglomaceae</taxon>
        <taxon>Dictyoglomus</taxon>
    </lineage>
</organism>
<evidence type="ECO:0000256" key="3">
    <source>
        <dbReference type="ARBA" id="ARBA00023235"/>
    </source>
</evidence>
<dbReference type="GO" id="GO:0120159">
    <property type="term" value="F:rRNA pseudouridine synthase activity"/>
    <property type="evidence" value="ECO:0007669"/>
    <property type="project" value="UniProtKB-ARBA"/>
</dbReference>
<comment type="similarity">
    <text evidence="1">Belongs to the pseudouridine synthase RsuA family.</text>
</comment>
<dbReference type="InterPro" id="IPR020103">
    <property type="entry name" value="PsdUridine_synth_cat_dom_sf"/>
</dbReference>
<dbReference type="KEGG" id="dtu:Dtur_1466"/>
<dbReference type="PROSITE" id="PS50889">
    <property type="entry name" value="S4"/>
    <property type="match status" value="1"/>
</dbReference>
<name>B8E103_DICTD</name>
<keyword evidence="2 4" id="KW-0694">RNA-binding</keyword>
<evidence type="ECO:0000256" key="4">
    <source>
        <dbReference type="PROSITE-ProRule" id="PRU00182"/>
    </source>
</evidence>
<keyword evidence="7" id="KW-1185">Reference proteome</keyword>
<dbReference type="InterPro" id="IPR000748">
    <property type="entry name" value="PsdUridine_synth_RsuA/RluB/E/F"/>
</dbReference>
<dbReference type="OrthoDB" id="9807213at2"/>
<dbReference type="PATRIC" id="fig|515635.4.peg.1515"/>